<comment type="caution">
    <text evidence="4">The sequence shown here is derived from an EMBL/GenBank/DDBJ whole genome shotgun (WGS) entry which is preliminary data.</text>
</comment>
<dbReference type="InterPro" id="IPR016186">
    <property type="entry name" value="C-type_lectin-like/link_sf"/>
</dbReference>
<evidence type="ECO:0000256" key="1">
    <source>
        <dbReference type="ARBA" id="ARBA00022734"/>
    </source>
</evidence>
<dbReference type="InterPro" id="IPR001304">
    <property type="entry name" value="C-type_lectin-like"/>
</dbReference>
<dbReference type="Gene3D" id="3.10.100.10">
    <property type="entry name" value="Mannose-Binding Protein A, subunit A"/>
    <property type="match status" value="1"/>
</dbReference>
<accession>A0A9Q1IVE6</accession>
<evidence type="ECO:0000259" key="3">
    <source>
        <dbReference type="PROSITE" id="PS50041"/>
    </source>
</evidence>
<keyword evidence="5" id="KW-1185">Reference proteome</keyword>
<evidence type="ECO:0000313" key="5">
    <source>
        <dbReference type="Proteomes" id="UP001152622"/>
    </source>
</evidence>
<dbReference type="EMBL" id="JAINUF010000007">
    <property type="protein sequence ID" value="KAJ8354992.1"/>
    <property type="molecule type" value="Genomic_DNA"/>
</dbReference>
<keyword evidence="2" id="KW-0812">Transmembrane</keyword>
<feature type="transmembrane region" description="Helical" evidence="2">
    <location>
        <begin position="37"/>
        <end position="59"/>
    </location>
</feature>
<keyword evidence="2" id="KW-1133">Transmembrane helix</keyword>
<sequence length="226" mass="25850">MYIKFCRNYEFEETKTKFPDESDESRSLQDFQRRAHLYRGLFVIMSVLSVILLIGVIILCAKLQSQTVCHGENEIPGERVPTPNLCTPRECRQVCLAETSRDLLCSKCDDGWQHFEGSCFYLSTKLHNWSKSREECRKMAGDLVVIGDQRLKEFLVEKGKMAYWIGAIQIKNGETVWVNATVGESYWDQNQIRGNCGYLLGGDSPSQSWHASPCSHETSYICQKNA</sequence>
<dbReference type="InterPro" id="IPR016187">
    <property type="entry name" value="CTDL_fold"/>
</dbReference>
<keyword evidence="2" id="KW-0472">Membrane</keyword>
<dbReference type="InterPro" id="IPR051379">
    <property type="entry name" value="C-type_Lectin_Receptor_IMM"/>
</dbReference>
<proteinExistence type="predicted"/>
<organism evidence="4 5">
    <name type="scientific">Synaphobranchus kaupii</name>
    <name type="common">Kaup's arrowtooth eel</name>
    <dbReference type="NCBI Taxonomy" id="118154"/>
    <lineage>
        <taxon>Eukaryota</taxon>
        <taxon>Metazoa</taxon>
        <taxon>Chordata</taxon>
        <taxon>Craniata</taxon>
        <taxon>Vertebrata</taxon>
        <taxon>Euteleostomi</taxon>
        <taxon>Actinopterygii</taxon>
        <taxon>Neopterygii</taxon>
        <taxon>Teleostei</taxon>
        <taxon>Anguilliformes</taxon>
        <taxon>Synaphobranchidae</taxon>
        <taxon>Synaphobranchus</taxon>
    </lineage>
</organism>
<protein>
    <recommendedName>
        <fullName evidence="3">C-type lectin domain-containing protein</fullName>
    </recommendedName>
</protein>
<dbReference type="SUPFAM" id="SSF56436">
    <property type="entry name" value="C-type lectin-like"/>
    <property type="match status" value="1"/>
</dbReference>
<dbReference type="GO" id="GO:0005886">
    <property type="term" value="C:plasma membrane"/>
    <property type="evidence" value="ECO:0007669"/>
    <property type="project" value="TreeGrafter"/>
</dbReference>
<dbReference type="Proteomes" id="UP001152622">
    <property type="component" value="Chromosome 7"/>
</dbReference>
<reference evidence="4" key="1">
    <citation type="journal article" date="2023" name="Science">
        <title>Genome structures resolve the early diversification of teleost fishes.</title>
        <authorList>
            <person name="Parey E."/>
            <person name="Louis A."/>
            <person name="Montfort J."/>
            <person name="Bouchez O."/>
            <person name="Roques C."/>
            <person name="Iampietro C."/>
            <person name="Lluch J."/>
            <person name="Castinel A."/>
            <person name="Donnadieu C."/>
            <person name="Desvignes T."/>
            <person name="Floi Bucao C."/>
            <person name="Jouanno E."/>
            <person name="Wen M."/>
            <person name="Mejri S."/>
            <person name="Dirks R."/>
            <person name="Jansen H."/>
            <person name="Henkel C."/>
            <person name="Chen W.J."/>
            <person name="Zahm M."/>
            <person name="Cabau C."/>
            <person name="Klopp C."/>
            <person name="Thompson A.W."/>
            <person name="Robinson-Rechavi M."/>
            <person name="Braasch I."/>
            <person name="Lecointre G."/>
            <person name="Bobe J."/>
            <person name="Postlethwait J.H."/>
            <person name="Berthelot C."/>
            <person name="Roest Crollius H."/>
            <person name="Guiguen Y."/>
        </authorList>
    </citation>
    <scope>NUCLEOTIDE SEQUENCE</scope>
    <source>
        <strain evidence="4">WJC10195</strain>
    </source>
</reference>
<dbReference type="PANTHER" id="PTHR46746:SF3">
    <property type="entry name" value="C-TYPE LECTIN DOMAIN-CONTAINING PROTEIN-RELATED"/>
    <property type="match status" value="1"/>
</dbReference>
<dbReference type="SMART" id="SM00034">
    <property type="entry name" value="CLECT"/>
    <property type="match status" value="1"/>
</dbReference>
<dbReference type="PANTHER" id="PTHR46746">
    <property type="entry name" value="KILLER CELL LECTIN-LIKE RECEPTOR SUBFAMILY F MEMBER 2"/>
    <property type="match status" value="1"/>
</dbReference>
<dbReference type="PROSITE" id="PS50041">
    <property type="entry name" value="C_TYPE_LECTIN_2"/>
    <property type="match status" value="1"/>
</dbReference>
<feature type="domain" description="C-type lectin" evidence="3">
    <location>
        <begin position="115"/>
        <end position="223"/>
    </location>
</feature>
<keyword evidence="1" id="KW-0430">Lectin</keyword>
<evidence type="ECO:0000313" key="4">
    <source>
        <dbReference type="EMBL" id="KAJ8354992.1"/>
    </source>
</evidence>
<gene>
    <name evidence="4" type="ORF">SKAU_G00225590</name>
</gene>
<dbReference type="Pfam" id="PF00059">
    <property type="entry name" value="Lectin_C"/>
    <property type="match status" value="1"/>
</dbReference>
<dbReference type="OrthoDB" id="10059571at2759"/>
<dbReference type="GO" id="GO:0030246">
    <property type="term" value="F:carbohydrate binding"/>
    <property type="evidence" value="ECO:0007669"/>
    <property type="project" value="UniProtKB-KW"/>
</dbReference>
<evidence type="ECO:0000256" key="2">
    <source>
        <dbReference type="SAM" id="Phobius"/>
    </source>
</evidence>
<dbReference type="AlphaFoldDB" id="A0A9Q1IVE6"/>
<name>A0A9Q1IVE6_SYNKA</name>